<keyword evidence="3" id="KW-0479">Metal-binding</keyword>
<evidence type="ECO:0000256" key="1">
    <source>
        <dbReference type="ARBA" id="ARBA00022679"/>
    </source>
</evidence>
<keyword evidence="9" id="KW-0342">GTP-binding</keyword>
<evidence type="ECO:0000256" key="2">
    <source>
        <dbReference type="ARBA" id="ARBA00022695"/>
    </source>
</evidence>
<keyword evidence="4" id="KW-0547">Nucleotide-binding</keyword>
<evidence type="ECO:0000313" key="14">
    <source>
        <dbReference type="EMBL" id="HEC06159.1"/>
    </source>
</evidence>
<dbReference type="InterPro" id="IPR047805">
    <property type="entry name" value="GAMP_synthase"/>
</dbReference>
<keyword evidence="5" id="KW-0067">ATP-binding</keyword>
<dbReference type="Pfam" id="PF21713">
    <property type="entry name" value="DncV_C"/>
    <property type="match status" value="1"/>
</dbReference>
<name>A0A831RUL3_9GAMM</name>
<keyword evidence="2" id="KW-0548">Nucleotidyltransferase</keyword>
<evidence type="ECO:0000256" key="5">
    <source>
        <dbReference type="ARBA" id="ARBA00022840"/>
    </source>
</evidence>
<keyword evidence="7" id="KW-0546">Nucleotide metabolism</keyword>
<organism evidence="14">
    <name type="scientific">Thiolapillus brandeum</name>
    <dbReference type="NCBI Taxonomy" id="1076588"/>
    <lineage>
        <taxon>Bacteria</taxon>
        <taxon>Pseudomonadati</taxon>
        <taxon>Pseudomonadota</taxon>
        <taxon>Gammaproteobacteria</taxon>
        <taxon>Chromatiales</taxon>
        <taxon>Sedimenticolaceae</taxon>
        <taxon>Thiolapillus</taxon>
    </lineage>
</organism>
<evidence type="ECO:0000259" key="12">
    <source>
        <dbReference type="Pfam" id="PF21654"/>
    </source>
</evidence>
<comment type="catalytic activity">
    <reaction evidence="11">
        <text>GTP + ATP = 3',3'-cGAMP + 2 diphosphate</text>
        <dbReference type="Rhea" id="RHEA:35647"/>
        <dbReference type="ChEBI" id="CHEBI:30616"/>
        <dbReference type="ChEBI" id="CHEBI:33019"/>
        <dbReference type="ChEBI" id="CHEBI:37565"/>
        <dbReference type="ChEBI" id="CHEBI:71501"/>
    </reaction>
    <physiologicalReaction direction="left-to-right" evidence="11">
        <dbReference type="Rhea" id="RHEA:35648"/>
    </physiologicalReaction>
</comment>
<evidence type="ECO:0000256" key="9">
    <source>
        <dbReference type="ARBA" id="ARBA00023134"/>
    </source>
</evidence>
<keyword evidence="8" id="KW-0051">Antiviral defense</keyword>
<accession>A0A831RUL3</accession>
<sequence>MLNLSPLFFTTLDDESCMHDELDLTPEQRAWIANARTDVRDCLRTGIPRVLRASGYTEDVPRPRFFTQGSWAYKTLNYPAQQPQQADIDDGCYLPMSFVSQTRRPSTAATVFFAAAEEALKPLVEEKRWKLVTDKPTCIRIVIATDAHIDIPLYAIPDEEFVTLAKASMERYGYDSLTEAVNMAERDAWTALPADKVLLAHRESNWMPSDPRPVKEWFLGEVEAKGEQFRRVIRYLKAFRDWRWSSGGPASILLMAAAAPLFEKRDRRDDLALLDVVAALPARLRGGVNNPVDESESLTERLGQEGVEEAAKAFKEFENVLRGATGAGSTSQACIWMRGEFGPRFPNEPDRVKVVSVAATIAAAPAAAGPSELIGRTKAG</sequence>
<dbReference type="GO" id="GO:0009117">
    <property type="term" value="P:nucleotide metabolic process"/>
    <property type="evidence" value="ECO:0007669"/>
    <property type="project" value="UniProtKB-KW"/>
</dbReference>
<dbReference type="GO" id="GO:0046872">
    <property type="term" value="F:metal ion binding"/>
    <property type="evidence" value="ECO:0007669"/>
    <property type="project" value="UniProtKB-KW"/>
</dbReference>
<protein>
    <recommendedName>
        <fullName evidence="10">Cyclic GMP-AMP synthase</fullName>
    </recommendedName>
</protein>
<dbReference type="GO" id="GO:0005524">
    <property type="term" value="F:ATP binding"/>
    <property type="evidence" value="ECO:0007669"/>
    <property type="project" value="UniProtKB-KW"/>
</dbReference>
<evidence type="ECO:0000256" key="4">
    <source>
        <dbReference type="ARBA" id="ARBA00022741"/>
    </source>
</evidence>
<evidence type="ECO:0000256" key="8">
    <source>
        <dbReference type="ARBA" id="ARBA00023118"/>
    </source>
</evidence>
<keyword evidence="1" id="KW-0808">Transferase</keyword>
<feature type="domain" description="Cyclic GMP-AMP synthase DncV-like nucleotidyltransferase" evidence="12">
    <location>
        <begin position="63"/>
        <end position="154"/>
    </location>
</feature>
<dbReference type="Pfam" id="PF21654">
    <property type="entry name" value="DncV-like_NTFase"/>
    <property type="match status" value="1"/>
</dbReference>
<evidence type="ECO:0000256" key="11">
    <source>
        <dbReference type="ARBA" id="ARBA00048304"/>
    </source>
</evidence>
<gene>
    <name evidence="14" type="ORF">ENJ12_04875</name>
</gene>
<evidence type="ECO:0000256" key="6">
    <source>
        <dbReference type="ARBA" id="ARBA00022842"/>
    </source>
</evidence>
<evidence type="ECO:0000256" key="3">
    <source>
        <dbReference type="ARBA" id="ARBA00022723"/>
    </source>
</evidence>
<dbReference type="NCBIfam" id="NF041078">
    <property type="entry name" value="cGAS"/>
    <property type="match status" value="1"/>
</dbReference>
<evidence type="ECO:0000256" key="7">
    <source>
        <dbReference type="ARBA" id="ARBA00023080"/>
    </source>
</evidence>
<dbReference type="Proteomes" id="UP000886339">
    <property type="component" value="Unassembled WGS sequence"/>
</dbReference>
<evidence type="ECO:0000259" key="13">
    <source>
        <dbReference type="Pfam" id="PF21713"/>
    </source>
</evidence>
<proteinExistence type="predicted"/>
<dbReference type="EMBL" id="DRLF01000176">
    <property type="protein sequence ID" value="HEC06159.1"/>
    <property type="molecule type" value="Genomic_DNA"/>
</dbReference>
<reference evidence="14" key="1">
    <citation type="journal article" date="2020" name="mSystems">
        <title>Genome- and Community-Level Interaction Insights into Carbon Utilization and Element Cycling Functions of Hydrothermarchaeota in Hydrothermal Sediment.</title>
        <authorList>
            <person name="Zhou Z."/>
            <person name="Liu Y."/>
            <person name="Xu W."/>
            <person name="Pan J."/>
            <person name="Luo Z.H."/>
            <person name="Li M."/>
        </authorList>
    </citation>
    <scope>NUCLEOTIDE SEQUENCE [LARGE SCALE GENOMIC DNA]</scope>
    <source>
        <strain evidence="14">HyVt-458</strain>
    </source>
</reference>
<comment type="caution">
    <text evidence="14">The sequence shown here is derived from an EMBL/GenBank/DDBJ whole genome shotgun (WGS) entry which is preliminary data.</text>
</comment>
<evidence type="ECO:0000256" key="10">
    <source>
        <dbReference type="ARBA" id="ARBA00044145"/>
    </source>
</evidence>
<feature type="domain" description="Cyclic GMP-AMP synthase C-terminal" evidence="13">
    <location>
        <begin position="226"/>
        <end position="348"/>
    </location>
</feature>
<dbReference type="InterPro" id="IPR048446">
    <property type="entry name" value="DncV_C"/>
</dbReference>
<dbReference type="GO" id="GO:0140701">
    <property type="term" value="F:3',3'-cyclic GMP-AMP synthase activity"/>
    <property type="evidence" value="ECO:0007669"/>
    <property type="project" value="InterPro"/>
</dbReference>
<dbReference type="AlphaFoldDB" id="A0A831RUL3"/>
<dbReference type="GO" id="GO:0051607">
    <property type="term" value="P:defense response to virus"/>
    <property type="evidence" value="ECO:0007669"/>
    <property type="project" value="UniProtKB-KW"/>
</dbReference>
<keyword evidence="6" id="KW-0460">Magnesium</keyword>
<dbReference type="GO" id="GO:0005525">
    <property type="term" value="F:GTP binding"/>
    <property type="evidence" value="ECO:0007669"/>
    <property type="project" value="UniProtKB-KW"/>
</dbReference>
<dbReference type="InterPro" id="IPR048445">
    <property type="entry name" value="DncV-like_NTFase"/>
</dbReference>